<dbReference type="GeneID" id="80517583"/>
<name>A0A6N1NXZ3_9VIRU</name>
<reference evidence="1" key="2">
    <citation type="journal article" date="2018" name="Nat. Commun.">
        <title>Tailed giant Tupanvirus possesses the most complete translational apparatus of the known virosphere.</title>
        <authorList>
            <person name="Abrahao J."/>
            <person name="Silva L."/>
            <person name="Silva L.S."/>
            <person name="Khalil J.Y.B."/>
            <person name="Rodrigues R."/>
            <person name="Arantes T."/>
            <person name="Assis F."/>
            <person name="Boratto P."/>
            <person name="Andrade M."/>
            <person name="Kroon E.G."/>
            <person name="Ribeiro B."/>
            <person name="Bergier I."/>
            <person name="Seligmann H."/>
            <person name="Ghigo E."/>
            <person name="Colson P."/>
            <person name="Levasseur A."/>
            <person name="Kroemer G."/>
            <person name="Raoult D."/>
            <person name="La Scola B."/>
        </authorList>
    </citation>
    <scope>NUCLEOTIDE SEQUENCE [LARGE SCALE GENOMIC DNA]</scope>
    <source>
        <strain evidence="1">Deep ocean</strain>
    </source>
</reference>
<proteinExistence type="predicted"/>
<evidence type="ECO:0000313" key="1">
    <source>
        <dbReference type="EMBL" id="QKU34271.1"/>
    </source>
</evidence>
<protein>
    <submittedName>
        <fullName evidence="1">Putative ORFan</fullName>
    </submittedName>
</protein>
<reference evidence="1" key="1">
    <citation type="submission" date="2017-06" db="EMBL/GenBank/DDBJ databases">
        <authorList>
            <person name="Assis F.L."/>
            <person name="Abrahao J.S."/>
            <person name="Silva L."/>
            <person name="Khalil J.B."/>
            <person name="Rodrigues R."/>
            <person name="Silva L.S."/>
            <person name="Boratto P."/>
            <person name="Andrade M."/>
            <person name="Kroon E.G."/>
            <person name="Ribeiro B."/>
            <person name="Bergier I."/>
            <person name="Seligmann H."/>
            <person name="Ghigo E."/>
            <person name="Colson P."/>
            <person name="Levasseur A."/>
            <person name="Raoult D."/>
            <person name="Scola B.L."/>
        </authorList>
    </citation>
    <scope>NUCLEOTIDE SEQUENCE</scope>
    <source>
        <strain evidence="1">Deep ocean</strain>
    </source>
</reference>
<accession>A0A6N1NXZ3</accession>
<sequence length="63" mass="7627">MSNQEVDLNALRDNLKDLNFLSKKVLIDMQEKNRILEHGLKDCRSCRRFVDNNKNRMHQRRNN</sequence>
<organism evidence="1">
    <name type="scientific">Tupanvirus deep ocean</name>
    <dbReference type="NCBI Taxonomy" id="2126984"/>
    <lineage>
        <taxon>Viruses</taxon>
        <taxon>Varidnaviria</taxon>
        <taxon>Bamfordvirae</taxon>
        <taxon>Nucleocytoviricota</taxon>
        <taxon>Megaviricetes</taxon>
        <taxon>Imitervirales</taxon>
        <taxon>Mimiviridae</taxon>
        <taxon>Megamimivirinae</taxon>
        <taxon>Tupanvirus</taxon>
        <taxon>Tupanvirus altamarinense</taxon>
    </lineage>
</organism>
<dbReference type="EMBL" id="MF405918">
    <property type="protein sequence ID" value="QKU34271.1"/>
    <property type="molecule type" value="Genomic_DNA"/>
</dbReference>
<dbReference type="RefSeq" id="YP_010780892.1">
    <property type="nucleotide sequence ID" value="NC_075038.1"/>
</dbReference>
<dbReference type="KEGG" id="vg:80517583"/>